<evidence type="ECO:0000256" key="8">
    <source>
        <dbReference type="NCBIfam" id="TIGR00188"/>
    </source>
</evidence>
<comment type="caution">
    <text evidence="9">The sequence shown here is derived from an EMBL/GenBank/DDBJ whole genome shotgun (WGS) entry which is preliminary data.</text>
</comment>
<dbReference type="InterPro" id="IPR020539">
    <property type="entry name" value="RNase_P_CS"/>
</dbReference>
<evidence type="ECO:0000256" key="5">
    <source>
        <dbReference type="ARBA" id="ARBA00022801"/>
    </source>
</evidence>
<dbReference type="EMBL" id="MVDD01000005">
    <property type="protein sequence ID" value="PKQ63519.1"/>
    <property type="molecule type" value="Genomic_DNA"/>
</dbReference>
<accession>A0A2N3HZM8</accession>
<organism evidence="9 10">
    <name type="scientific">Labilibaculum filiforme</name>
    <dbReference type="NCBI Taxonomy" id="1940526"/>
    <lineage>
        <taxon>Bacteria</taxon>
        <taxon>Pseudomonadati</taxon>
        <taxon>Bacteroidota</taxon>
        <taxon>Bacteroidia</taxon>
        <taxon>Marinilabiliales</taxon>
        <taxon>Marinifilaceae</taxon>
        <taxon>Labilibaculum</taxon>
    </lineage>
</organism>
<dbReference type="GO" id="GO:0000049">
    <property type="term" value="F:tRNA binding"/>
    <property type="evidence" value="ECO:0007669"/>
    <property type="project" value="UniProtKB-UniRule"/>
</dbReference>
<evidence type="ECO:0000256" key="6">
    <source>
        <dbReference type="ARBA" id="ARBA00022884"/>
    </source>
</evidence>
<dbReference type="RefSeq" id="WP_101261110.1">
    <property type="nucleotide sequence ID" value="NZ_MVDD01000005.1"/>
</dbReference>
<dbReference type="Proteomes" id="UP000233535">
    <property type="component" value="Unassembled WGS sequence"/>
</dbReference>
<dbReference type="AlphaFoldDB" id="A0A2N3HZM8"/>
<keyword evidence="2 7" id="KW-0819">tRNA processing</keyword>
<keyword evidence="10" id="KW-1185">Reference proteome</keyword>
<dbReference type="InterPro" id="IPR020568">
    <property type="entry name" value="Ribosomal_Su5_D2-typ_SF"/>
</dbReference>
<dbReference type="GO" id="GO:0042781">
    <property type="term" value="F:3'-tRNA processing endoribonuclease activity"/>
    <property type="evidence" value="ECO:0007669"/>
    <property type="project" value="TreeGrafter"/>
</dbReference>
<keyword evidence="3 7" id="KW-0540">Nuclease</keyword>
<comment type="catalytic activity">
    <reaction evidence="7">
        <text>Endonucleolytic cleavage of RNA, removing 5'-extranucleotides from tRNA precursor.</text>
        <dbReference type="EC" id="3.1.26.5"/>
    </reaction>
</comment>
<keyword evidence="5 7" id="KW-0378">Hydrolase</keyword>
<dbReference type="OrthoDB" id="1524972at2"/>
<sequence length="148" mass="17545">MEEKNRFTFKKEERLTHKILIGKLFSEGKGFICYPFRIVWKEAKLNSEFPAQVAITVSKRSFKKAVTRNLLKRRIREIYRLTKREFYQELEHKGIQIAFMVVYLPKTILTTSEMEHKLVKALKRIPKEYEMHSNSSAKGDSIHHDTAN</sequence>
<dbReference type="Gene3D" id="3.30.230.10">
    <property type="match status" value="1"/>
</dbReference>
<dbReference type="HAMAP" id="MF_00227">
    <property type="entry name" value="RNase_P"/>
    <property type="match status" value="1"/>
</dbReference>
<evidence type="ECO:0000256" key="2">
    <source>
        <dbReference type="ARBA" id="ARBA00022694"/>
    </source>
</evidence>
<dbReference type="PANTHER" id="PTHR33992">
    <property type="entry name" value="RIBONUCLEASE P PROTEIN COMPONENT"/>
    <property type="match status" value="1"/>
</dbReference>
<dbReference type="GO" id="GO:0001682">
    <property type="term" value="P:tRNA 5'-leader removal"/>
    <property type="evidence" value="ECO:0007669"/>
    <property type="project" value="UniProtKB-UniRule"/>
</dbReference>
<protein>
    <recommendedName>
        <fullName evidence="7 8">Ribonuclease P protein component</fullName>
        <shortName evidence="7">RNase P protein</shortName>
        <shortName evidence="7">RNaseP protein</shortName>
        <ecNumber evidence="7 8">3.1.26.5</ecNumber>
    </recommendedName>
    <alternativeName>
        <fullName evidence="7">Protein C5</fullName>
    </alternativeName>
</protein>
<comment type="subunit">
    <text evidence="7">Consists of a catalytic RNA component (M1 or rnpB) and a protein subunit.</text>
</comment>
<dbReference type="Pfam" id="PF00825">
    <property type="entry name" value="Ribonuclease_P"/>
    <property type="match status" value="1"/>
</dbReference>
<evidence type="ECO:0000256" key="3">
    <source>
        <dbReference type="ARBA" id="ARBA00022722"/>
    </source>
</evidence>
<evidence type="ECO:0000313" key="9">
    <source>
        <dbReference type="EMBL" id="PKQ63519.1"/>
    </source>
</evidence>
<proteinExistence type="inferred from homology"/>
<gene>
    <name evidence="7" type="primary">rnpA</name>
    <name evidence="9" type="ORF">BZG02_09095</name>
</gene>
<evidence type="ECO:0000313" key="10">
    <source>
        <dbReference type="Proteomes" id="UP000233535"/>
    </source>
</evidence>
<dbReference type="InterPro" id="IPR014721">
    <property type="entry name" value="Ribsml_uS5_D2-typ_fold_subgr"/>
</dbReference>
<dbReference type="SUPFAM" id="SSF54211">
    <property type="entry name" value="Ribosomal protein S5 domain 2-like"/>
    <property type="match status" value="1"/>
</dbReference>
<dbReference type="NCBIfam" id="TIGR00188">
    <property type="entry name" value="rnpA"/>
    <property type="match status" value="1"/>
</dbReference>
<dbReference type="GO" id="GO:0004526">
    <property type="term" value="F:ribonuclease P activity"/>
    <property type="evidence" value="ECO:0007669"/>
    <property type="project" value="UniProtKB-UniRule"/>
</dbReference>
<dbReference type="PANTHER" id="PTHR33992:SF1">
    <property type="entry name" value="RIBONUCLEASE P PROTEIN COMPONENT"/>
    <property type="match status" value="1"/>
</dbReference>
<dbReference type="InterPro" id="IPR000100">
    <property type="entry name" value="RNase_P"/>
</dbReference>
<reference evidence="9 10" key="1">
    <citation type="journal article" date="2017" name="Front. Microbiol.">
        <title>Labilibaculum manganireducens gen. nov., sp. nov. and Labilibaculum filiforme sp. nov., Novel Bacteroidetes Isolated from Subsurface Sediments of the Baltic Sea.</title>
        <authorList>
            <person name="Vandieken V."/>
            <person name="Marshall I.P."/>
            <person name="Niemann H."/>
            <person name="Engelen B."/>
            <person name="Cypionka H."/>
        </authorList>
    </citation>
    <scope>NUCLEOTIDE SEQUENCE [LARGE SCALE GENOMIC DNA]</scope>
    <source>
        <strain evidence="9 10">59.16B</strain>
    </source>
</reference>
<keyword evidence="6 7" id="KW-0694">RNA-binding</keyword>
<evidence type="ECO:0000256" key="1">
    <source>
        <dbReference type="ARBA" id="ARBA00002663"/>
    </source>
</evidence>
<comment type="function">
    <text evidence="1 7">RNaseP catalyzes the removal of the 5'-leader sequence from pre-tRNA to produce the mature 5'-terminus. It can also cleave other RNA substrates such as 4.5S RNA. The protein component plays an auxiliary but essential role in vivo by binding to the 5'-leader sequence and broadening the substrate specificity of the ribozyme.</text>
</comment>
<keyword evidence="4 7" id="KW-0255">Endonuclease</keyword>
<evidence type="ECO:0000256" key="4">
    <source>
        <dbReference type="ARBA" id="ARBA00022759"/>
    </source>
</evidence>
<name>A0A2N3HZM8_9BACT</name>
<comment type="similarity">
    <text evidence="7">Belongs to the RnpA family.</text>
</comment>
<dbReference type="GO" id="GO:0030677">
    <property type="term" value="C:ribonuclease P complex"/>
    <property type="evidence" value="ECO:0007669"/>
    <property type="project" value="TreeGrafter"/>
</dbReference>
<evidence type="ECO:0000256" key="7">
    <source>
        <dbReference type="HAMAP-Rule" id="MF_00227"/>
    </source>
</evidence>
<dbReference type="PROSITE" id="PS00648">
    <property type="entry name" value="RIBONUCLEASE_P"/>
    <property type="match status" value="1"/>
</dbReference>
<dbReference type="EC" id="3.1.26.5" evidence="7 8"/>